<feature type="compositionally biased region" description="Basic residues" evidence="2">
    <location>
        <begin position="1169"/>
        <end position="1185"/>
    </location>
</feature>
<dbReference type="NCBIfam" id="TIGR01643">
    <property type="entry name" value="YD_repeat_2x"/>
    <property type="match status" value="9"/>
</dbReference>
<accession>A0A7X5VBV8</accession>
<dbReference type="Pfam" id="PF25023">
    <property type="entry name" value="TEN_YD-shell"/>
    <property type="match status" value="2"/>
</dbReference>
<dbReference type="Proteomes" id="UP000555407">
    <property type="component" value="Unassembled WGS sequence"/>
</dbReference>
<feature type="signal peptide" evidence="3">
    <location>
        <begin position="1"/>
        <end position="24"/>
    </location>
</feature>
<dbReference type="InterPro" id="IPR031325">
    <property type="entry name" value="RHS_repeat"/>
</dbReference>
<feature type="compositionally biased region" description="Basic residues" evidence="2">
    <location>
        <begin position="1093"/>
        <end position="1121"/>
    </location>
</feature>
<keyword evidence="1" id="KW-0677">Repeat</keyword>
<dbReference type="PANTHER" id="PTHR32305">
    <property type="match status" value="1"/>
</dbReference>
<feature type="compositionally biased region" description="Polar residues" evidence="2">
    <location>
        <begin position="1060"/>
        <end position="1077"/>
    </location>
</feature>
<keyword evidence="7" id="KW-1185">Reference proteome</keyword>
<gene>
    <name evidence="6" type="ORF">BJY22_003990</name>
</gene>
<evidence type="ECO:0000313" key="7">
    <source>
        <dbReference type="Proteomes" id="UP000555407"/>
    </source>
</evidence>
<evidence type="ECO:0000313" key="6">
    <source>
        <dbReference type="EMBL" id="NIK58273.1"/>
    </source>
</evidence>
<sequence length="1227" mass="132646">MRNRLLALVLAVLLLVPLTPAADAAPPDAYSCLHPDVAVSANGEVLSTGSEIANDGGMAHAGTGVTLTFQARTFNPTIDLCNLRLTDTRTWQVGHWPCENAPKPKPARTQSLSWSVSVPLDCEFVGSPNLLSVTLTNGKGSAGASVMIYAGAPGFALPDKQARAFFGPFAMQSDPVNSLTGALTAVATDAAVTAVGVPLTVTRTYNSNDESTGPLGVGWRSTYSDRLELTPTGARYLASDGREIGFARKGAGFAVEPGAARFTLARAGTTYVLTSFDQVRMLFSAAGELQAIRDRNGQGVTIERVAGRVRTVTNGRRSLSYDYDGEGRLVSARLSGPGVAPRTVRYEYTDGRLTGVTSPGGIRTRYEYADGRLRSETVGDAKVPAYVTEYDDGGRVVAQTDGKGGRSTWSWETEGIRGTSTMTDPTGGKWINEYERNWLIRQTDPTGATATFHYDADGNLIRVFDTLGHGARHEYDAFGRAVASTDAVGAVTRRTYNARNDVVATVDPLGRRTTYSYDARGNLTGTAYLGRASSVSYDLRGLVTASRDPLGRVTQFAYSVDGDLVRVTDPLRQVTRIEYDGWGRPVKVTSPRGAVSTVKYNDDDQPLEQRGALGASSSQTYDAQGRVSTLVDSRGGVTRLRYDENGAVVGVTRPSLPEATTTYDASGRVAKAVDASGRAQTFTYDGAGRTNSTTYGGRTWQFSYDKSGRLIRTTLPSGKTASFELDARGAPLRITYSDKTPAVSSTWDAAGRRTAMGDGLGVTRFGYDSFDQLTSATGPGGTVTYRWDPVGNLAGRTAAGHTESYTWDAVNRLTSAAADGKPLASYRYDLAHGTITTTQPAGLTKTERQDLRGRTTSLSITQNGRPLRTITSTYDAADNITRSNDSTAGTSSYTYDPLNRLTAACYGTDQCTDDARDYIRYAYDANGNRTWEKRPTSATWSLYGPGNELQASITAPASYPLDPPTTHAYTYDPDGNLTSDGTTTYTWSAAGKPVTSTAAGTTTTYAHSGDGRRATSTTGGGVTRYLWDPLSPQILNTATDASPTRYLYGAGLLAQQTPTARTPLTTSANGSVLTTTPAKPAQHDYEPYGQTRAGRHRGHPHRRLPHLRLRLHRSPGRRRNLHPGPPLRPRRPHLPPGLLSHRSPLSRHSRHPRLPSVRPQRQLLPTSSRHNRRPRRQPLPRRRQRATAPDDGVRIVRRAGPSDHQHDRVLEEESVGRFLRPDRTRRT</sequence>
<protein>
    <submittedName>
        <fullName evidence="6">YD repeat-containing protein</fullName>
    </submittedName>
</protein>
<evidence type="ECO:0000256" key="2">
    <source>
        <dbReference type="SAM" id="MobiDB-lite"/>
    </source>
</evidence>
<reference evidence="6 7" key="1">
    <citation type="submission" date="2020-03" db="EMBL/GenBank/DDBJ databases">
        <title>Sequencing the genomes of 1000 actinobacteria strains.</title>
        <authorList>
            <person name="Klenk H.-P."/>
        </authorList>
    </citation>
    <scope>NUCLEOTIDE SEQUENCE [LARGE SCALE GENOMIC DNA]</scope>
    <source>
        <strain evidence="6 7">DSM 45490</strain>
    </source>
</reference>
<keyword evidence="3" id="KW-0732">Signal</keyword>
<dbReference type="Pfam" id="PF05593">
    <property type="entry name" value="RHS_repeat"/>
    <property type="match status" value="3"/>
</dbReference>
<organism evidence="6 7">
    <name type="scientific">Kribbella shirazensis</name>
    <dbReference type="NCBI Taxonomy" id="1105143"/>
    <lineage>
        <taxon>Bacteria</taxon>
        <taxon>Bacillati</taxon>
        <taxon>Actinomycetota</taxon>
        <taxon>Actinomycetes</taxon>
        <taxon>Propionibacteriales</taxon>
        <taxon>Kribbellaceae</taxon>
        <taxon>Kribbella</taxon>
    </lineage>
</organism>
<dbReference type="Pfam" id="PF20148">
    <property type="entry name" value="DUF6531"/>
    <property type="match status" value="1"/>
</dbReference>
<evidence type="ECO:0000256" key="3">
    <source>
        <dbReference type="SAM" id="SignalP"/>
    </source>
</evidence>
<dbReference type="EMBL" id="JAASRO010000001">
    <property type="protein sequence ID" value="NIK58273.1"/>
    <property type="molecule type" value="Genomic_DNA"/>
</dbReference>
<feature type="chain" id="PRO_5030778279" evidence="3">
    <location>
        <begin position="25"/>
        <end position="1227"/>
    </location>
</feature>
<feature type="compositionally biased region" description="Basic and acidic residues" evidence="2">
    <location>
        <begin position="1200"/>
        <end position="1227"/>
    </location>
</feature>
<feature type="domain" description="Teneurin-like YD-shell" evidence="5">
    <location>
        <begin position="831"/>
        <end position="1072"/>
    </location>
</feature>
<dbReference type="InterPro" id="IPR045351">
    <property type="entry name" value="DUF6531"/>
</dbReference>
<feature type="compositionally biased region" description="Basic residues" evidence="2">
    <location>
        <begin position="1144"/>
        <end position="1153"/>
    </location>
</feature>
<proteinExistence type="predicted"/>
<dbReference type="Gene3D" id="2.180.10.10">
    <property type="entry name" value="RHS repeat-associated core"/>
    <property type="match status" value="3"/>
</dbReference>
<dbReference type="RefSeq" id="WP_167208938.1">
    <property type="nucleotide sequence ID" value="NZ_JAASRO010000001.1"/>
</dbReference>
<dbReference type="InterPro" id="IPR006530">
    <property type="entry name" value="YD"/>
</dbReference>
<evidence type="ECO:0000256" key="1">
    <source>
        <dbReference type="ARBA" id="ARBA00022737"/>
    </source>
</evidence>
<dbReference type="InterPro" id="IPR050708">
    <property type="entry name" value="T6SS_VgrG/RHS"/>
</dbReference>
<dbReference type="AlphaFoldDB" id="A0A7X5VBV8"/>
<comment type="caution">
    <text evidence="6">The sequence shown here is derived from an EMBL/GenBank/DDBJ whole genome shotgun (WGS) entry which is preliminary data.</text>
</comment>
<feature type="domain" description="Teneurin-like YD-shell" evidence="5">
    <location>
        <begin position="618"/>
        <end position="789"/>
    </location>
</feature>
<dbReference type="PANTHER" id="PTHR32305:SF15">
    <property type="entry name" value="PROTEIN RHSA-RELATED"/>
    <property type="match status" value="1"/>
</dbReference>
<evidence type="ECO:0000259" key="4">
    <source>
        <dbReference type="Pfam" id="PF20148"/>
    </source>
</evidence>
<dbReference type="InterPro" id="IPR056823">
    <property type="entry name" value="TEN-like_YD-shell"/>
</dbReference>
<feature type="domain" description="DUF6531" evidence="4">
    <location>
        <begin position="174"/>
        <end position="246"/>
    </location>
</feature>
<evidence type="ECO:0000259" key="5">
    <source>
        <dbReference type="Pfam" id="PF25023"/>
    </source>
</evidence>
<feature type="region of interest" description="Disordered" evidence="2">
    <location>
        <begin position="1060"/>
        <end position="1227"/>
    </location>
</feature>
<name>A0A7X5VBV8_9ACTN</name>